<evidence type="ECO:0000313" key="13">
    <source>
        <dbReference type="Proteomes" id="UP000033057"/>
    </source>
</evidence>
<dbReference type="Proteomes" id="UP000594632">
    <property type="component" value="Chromosome"/>
</dbReference>
<gene>
    <name evidence="11" type="ORF">HFC64_10145</name>
    <name evidence="12" type="ORF">SSOP1_3076</name>
    <name evidence="3" type="ORF">SULA_0760</name>
    <name evidence="1" type="ORF">SULB_0762</name>
    <name evidence="2" type="ORF">SULC_0760</name>
    <name evidence="4" type="ORF">SULG_03880</name>
    <name evidence="5" type="ORF">SULH_03880</name>
    <name evidence="6" type="ORF">SULI_03880</name>
    <name evidence="7" type="ORF">SULM_03880</name>
    <name evidence="8" type="ORF">SULN_03880</name>
    <name evidence="9" type="ORF">SULO_03890</name>
    <name evidence="10" type="ORF">SULZ_03930</name>
</gene>
<dbReference type="Proteomes" id="UP000273194">
    <property type="component" value="Chromosome"/>
</dbReference>
<dbReference type="EMBL" id="CP033238">
    <property type="protein sequence ID" value="AZF75499.1"/>
    <property type="molecule type" value="Genomic_DNA"/>
</dbReference>
<dbReference type="EMBL" id="CP050869">
    <property type="protein sequence ID" value="QPG50125.1"/>
    <property type="molecule type" value="Genomic_DNA"/>
</dbReference>
<dbReference type="EMBL" id="CP033239">
    <property type="protein sequence ID" value="AZF78107.1"/>
    <property type="molecule type" value="Genomic_DNA"/>
</dbReference>
<evidence type="ECO:0000313" key="4">
    <source>
        <dbReference type="EMBL" id="AZF67635.1"/>
    </source>
</evidence>
<evidence type="ECO:0000313" key="15">
    <source>
        <dbReference type="Proteomes" id="UP000033106"/>
    </source>
</evidence>
<evidence type="ECO:0000313" key="21">
    <source>
        <dbReference type="Proteomes" id="UP000275843"/>
    </source>
</evidence>
<dbReference type="EMBL" id="CP033236">
    <property type="protein sequence ID" value="AZF70255.1"/>
    <property type="molecule type" value="Genomic_DNA"/>
</dbReference>
<dbReference type="PANTHER" id="PTHR34314:SF6">
    <property type="entry name" value="DUF3782 DOMAIN-CONTAINING PROTEIN"/>
    <property type="match status" value="1"/>
</dbReference>
<dbReference type="AlphaFoldDB" id="A0A0E3MF57"/>
<dbReference type="RefSeq" id="WP_009992572.1">
    <property type="nucleotide sequence ID" value="NZ_CP011055.2"/>
</dbReference>
<dbReference type="EMBL" id="CP033241">
    <property type="protein sequence ID" value="AZF83320.1"/>
    <property type="molecule type" value="Genomic_DNA"/>
</dbReference>
<evidence type="ECO:0000313" key="3">
    <source>
        <dbReference type="EMBL" id="AKA78524.1"/>
    </source>
</evidence>
<evidence type="ECO:0000313" key="24">
    <source>
        <dbReference type="Proteomes" id="UP000594632"/>
    </source>
</evidence>
<dbReference type="EMBL" id="CP011055">
    <property type="protein sequence ID" value="AKA73134.1"/>
    <property type="molecule type" value="Genomic_DNA"/>
</dbReference>
<dbReference type="Proteomes" id="UP000033106">
    <property type="component" value="Chromosome"/>
</dbReference>
<dbReference type="Proteomes" id="UP000275843">
    <property type="component" value="Chromosome"/>
</dbReference>
<dbReference type="EMBL" id="LT549890">
    <property type="protein sequence ID" value="SAI86630.1"/>
    <property type="molecule type" value="Genomic_DNA"/>
</dbReference>
<evidence type="ECO:0000313" key="12">
    <source>
        <dbReference type="EMBL" id="SAI86630.1"/>
    </source>
</evidence>
<dbReference type="EMBL" id="CP033237">
    <property type="protein sequence ID" value="AZF72875.1"/>
    <property type="molecule type" value="Genomic_DNA"/>
</dbReference>
<dbReference type="Proteomes" id="UP000033085">
    <property type="component" value="Chromosome"/>
</dbReference>
<evidence type="ECO:0000313" key="5">
    <source>
        <dbReference type="EMBL" id="AZF70255.1"/>
    </source>
</evidence>
<dbReference type="EMBL" id="CP011057">
    <property type="protein sequence ID" value="AKA78524.1"/>
    <property type="molecule type" value="Genomic_DNA"/>
</dbReference>
<evidence type="ECO:0000313" key="9">
    <source>
        <dbReference type="EMBL" id="AZF80712.1"/>
    </source>
</evidence>
<dbReference type="GeneID" id="1452999"/>
<dbReference type="Proteomes" id="UP000269431">
    <property type="component" value="Chromosome"/>
</dbReference>
<dbReference type="GeneID" id="44128702"/>
<dbReference type="Proteomes" id="UP000033057">
    <property type="component" value="Chromosome"/>
</dbReference>
<name>A0A0E3MF57_SACSO</name>
<dbReference type="Proteomes" id="UP000267993">
    <property type="component" value="Chromosome"/>
</dbReference>
<dbReference type="KEGG" id="ssol:SULB_0762"/>
<evidence type="ECO:0000313" key="17">
    <source>
        <dbReference type="Proteomes" id="UP000267993"/>
    </source>
</evidence>
<evidence type="ECO:0000313" key="18">
    <source>
        <dbReference type="Proteomes" id="UP000269431"/>
    </source>
</evidence>
<evidence type="ECO:0000313" key="19">
    <source>
        <dbReference type="Proteomes" id="UP000273194"/>
    </source>
</evidence>
<dbReference type="EMBL" id="CP011056">
    <property type="protein sequence ID" value="AKA75832.1"/>
    <property type="molecule type" value="Genomic_DNA"/>
</dbReference>
<reference evidence="3" key="5">
    <citation type="submission" date="2018-10" db="EMBL/GenBank/DDBJ databases">
        <authorList>
            <person name="McCarthy S."/>
            <person name="Gradnigo J."/>
            <person name="Johnson T."/>
            <person name="Payne S."/>
            <person name="Lipzen A."/>
            <person name="Schackwitz W."/>
            <person name="Martin J."/>
            <person name="Moriyama E."/>
            <person name="Blum P."/>
        </authorList>
    </citation>
    <scope>NUCLEOTIDE SEQUENCE</scope>
    <source>
        <strain evidence="1">SARC-B</strain>
        <strain evidence="2">SARC-C</strain>
        <strain evidence="3">SULA</strain>
    </source>
</reference>
<organism evidence="3 15">
    <name type="scientific">Saccharolobus solfataricus</name>
    <name type="common">Sulfolobus solfataricus</name>
    <dbReference type="NCBI Taxonomy" id="2287"/>
    <lineage>
        <taxon>Archaea</taxon>
        <taxon>Thermoproteota</taxon>
        <taxon>Thermoprotei</taxon>
        <taxon>Sulfolobales</taxon>
        <taxon>Sulfolobaceae</taxon>
        <taxon>Saccharolobus</taxon>
    </lineage>
</organism>
<reference evidence="16" key="2">
    <citation type="submission" date="2016-04" db="EMBL/GenBank/DDBJ databases">
        <authorList>
            <person name="Shah S.A."/>
            <person name="Garrett R.A."/>
        </authorList>
    </citation>
    <scope>NUCLEOTIDE SEQUENCE [LARGE SCALE GENOMIC DNA]</scope>
    <source>
        <strain evidence="16">ATCC 35091 / DSM 1616 / JCM 8930 / NBRC 15331 / P1</strain>
    </source>
</reference>
<evidence type="ECO:0000313" key="6">
    <source>
        <dbReference type="EMBL" id="AZF72875.1"/>
    </source>
</evidence>
<evidence type="ECO:0000313" key="11">
    <source>
        <dbReference type="EMBL" id="QPG50125.1"/>
    </source>
</evidence>
<dbReference type="OMA" id="RREYMVD"/>
<dbReference type="OrthoDB" id="35922at2157"/>
<dbReference type="Proteomes" id="UP000273443">
    <property type="component" value="Chromosome"/>
</dbReference>
<accession>A0A0E3MF57</accession>
<dbReference type="KEGG" id="ssof:SULC_0760"/>
<reference evidence="11 24" key="6">
    <citation type="journal article" date="2020" name="Nat. Commun.">
        <title>The structures of two archaeal type IV pili illuminate evolutionary relationships.</title>
        <authorList>
            <person name="Wang F."/>
            <person name="Baquero D.P."/>
            <person name="Su Z."/>
            <person name="Beltran L.C."/>
            <person name="Prangishvili D."/>
            <person name="Krupovic M."/>
            <person name="Egelman E.H."/>
        </authorList>
    </citation>
    <scope>NUCLEOTIDE SEQUENCE [LARGE SCALE GENOMIC DNA]</scope>
    <source>
        <strain evidence="11 24">POZ149</strain>
    </source>
</reference>
<evidence type="ECO:0000313" key="10">
    <source>
        <dbReference type="EMBL" id="AZF83320.1"/>
    </source>
</evidence>
<sequence>MSLEDQVLKFLTDISRKEEEIEYLIVNMFKPQLESKGVNLASIKREFLVDDKGILRIGYVLPIMYYDQGEEIYLFLAKNYADYSTLEQLLIREKILENKFSKKVRSFLIAFAIPKKYYDMALKLGIEVISEKILG</sequence>
<reference evidence="13 14" key="1">
    <citation type="journal article" date="2015" name="Genome Announc.">
        <title>Complete Genome Sequence of Sulfolobus solfataricus Strain 98/2 and Evolved Derivatives.</title>
        <authorList>
            <person name="McCarthy S."/>
            <person name="Gradnigo J."/>
            <person name="Johnson T."/>
            <person name="Payne S."/>
            <person name="Lipzen A."/>
            <person name="Martin J."/>
            <person name="Schackwitz W."/>
            <person name="Moriyama E."/>
            <person name="Blum P."/>
        </authorList>
    </citation>
    <scope>NUCLEOTIDE SEQUENCE [LARGE SCALE GENOMIC DNA]</scope>
    <source>
        <strain evidence="13">98/2 SULC</strain>
        <strain evidence="1">SARC-B</strain>
        <strain evidence="2">SARC-C</strain>
        <strain evidence="3 15">SULA</strain>
        <strain evidence="14">SULB</strain>
    </source>
</reference>
<evidence type="ECO:0000313" key="2">
    <source>
        <dbReference type="EMBL" id="AKA75832.1"/>
    </source>
</evidence>
<reference evidence="17 18" key="4">
    <citation type="journal article" date="2018" name="Proc. Natl. Acad. Sci. U.S.A.">
        <title>Nonmutational mechanism of inheritance in the Archaeon Sulfolobus solfataricus.</title>
        <authorList>
            <person name="Payne S."/>
            <person name="McCarthy S."/>
            <person name="Johnson T."/>
            <person name="North E."/>
            <person name="Blum P."/>
        </authorList>
    </citation>
    <scope>NUCLEOTIDE SEQUENCE [LARGE SCALE GENOMIC DNA]</scope>
    <source>
        <strain evidence="5 17">SARC-H</strain>
        <strain evidence="6 21">SARC-I</strain>
        <strain evidence="8 22">SARC-N</strain>
        <strain evidence="9 23">SARC-O</strain>
        <strain evidence="10 18">SUL120</strain>
        <strain evidence="4 19">SULG</strain>
        <strain evidence="7 20">SULM</strain>
    </source>
</reference>
<evidence type="ECO:0000313" key="22">
    <source>
        <dbReference type="Proteomes" id="UP000278715"/>
    </source>
</evidence>
<dbReference type="Proteomes" id="UP000278715">
    <property type="component" value="Chromosome"/>
</dbReference>
<dbReference type="Proteomes" id="UP000282269">
    <property type="component" value="Chromosome"/>
</dbReference>
<proteinExistence type="predicted"/>
<dbReference type="EMBL" id="CP033240">
    <property type="protein sequence ID" value="AZF80712.1"/>
    <property type="molecule type" value="Genomic_DNA"/>
</dbReference>
<dbReference type="Proteomes" id="UP000076770">
    <property type="component" value="Chromosome i"/>
</dbReference>
<dbReference type="EMBL" id="CP033235">
    <property type="protein sequence ID" value="AZF67635.1"/>
    <property type="molecule type" value="Genomic_DNA"/>
</dbReference>
<evidence type="ECO:0000313" key="16">
    <source>
        <dbReference type="Proteomes" id="UP000076770"/>
    </source>
</evidence>
<evidence type="ECO:0000313" key="1">
    <source>
        <dbReference type="EMBL" id="AKA73134.1"/>
    </source>
</evidence>
<evidence type="ECO:0000313" key="20">
    <source>
        <dbReference type="Proteomes" id="UP000273443"/>
    </source>
</evidence>
<evidence type="ECO:0000313" key="14">
    <source>
        <dbReference type="Proteomes" id="UP000033085"/>
    </source>
</evidence>
<dbReference type="PANTHER" id="PTHR34314">
    <property type="entry name" value="CRENARCHAEAL PROTEIN, PUTATIVE-RELATED"/>
    <property type="match status" value="1"/>
</dbReference>
<dbReference type="PATRIC" id="fig|2287.6.peg.799"/>
<dbReference type="KEGG" id="ssoa:SULA_0760"/>
<evidence type="ECO:0000313" key="7">
    <source>
        <dbReference type="EMBL" id="AZF75499.1"/>
    </source>
</evidence>
<evidence type="ECO:0000313" key="8">
    <source>
        <dbReference type="EMBL" id="AZF78107.1"/>
    </source>
</evidence>
<protein>
    <submittedName>
        <fullName evidence="3">Uncharacterized protein</fullName>
    </submittedName>
</protein>
<reference evidence="12" key="3">
    <citation type="submission" date="2016-04" db="EMBL/GenBank/DDBJ databases">
        <authorList>
            <person name="Evans L.H."/>
            <person name="Alamgir A."/>
            <person name="Owens N."/>
            <person name="Weber N.D."/>
            <person name="Virtaneva K."/>
            <person name="Barbian K."/>
            <person name="Babar A."/>
            <person name="Rosenke K."/>
        </authorList>
    </citation>
    <scope>NUCLEOTIDE SEQUENCE</scope>
    <source>
        <strain evidence="12">P1</strain>
    </source>
</reference>
<evidence type="ECO:0000313" key="23">
    <source>
        <dbReference type="Proteomes" id="UP000282269"/>
    </source>
</evidence>